<keyword evidence="3" id="KW-0677">Repeat</keyword>
<dbReference type="EMBL" id="OU900096">
    <property type="protein sequence ID" value="CAG9860602.1"/>
    <property type="molecule type" value="Genomic_DNA"/>
</dbReference>
<evidence type="ECO:0000256" key="12">
    <source>
        <dbReference type="ARBA" id="ARBA00047984"/>
    </source>
</evidence>
<evidence type="ECO:0000313" key="17">
    <source>
        <dbReference type="Proteomes" id="UP001153712"/>
    </source>
</evidence>
<feature type="domain" description="CS" evidence="15">
    <location>
        <begin position="1512"/>
        <end position="1597"/>
    </location>
</feature>
<dbReference type="Gene3D" id="2.60.40.790">
    <property type="match status" value="1"/>
</dbReference>
<dbReference type="SUPFAM" id="SSF52540">
    <property type="entry name" value="P-loop containing nucleoside triphosphate hydrolases"/>
    <property type="match status" value="2"/>
</dbReference>
<feature type="compositionally biased region" description="Basic and acidic residues" evidence="13">
    <location>
        <begin position="404"/>
        <end position="421"/>
    </location>
</feature>
<dbReference type="InterPro" id="IPR002999">
    <property type="entry name" value="Tudor"/>
</dbReference>
<keyword evidence="2" id="KW-0217">Developmental protein</keyword>
<feature type="region of interest" description="Disordered" evidence="13">
    <location>
        <begin position="281"/>
        <end position="426"/>
    </location>
</feature>
<dbReference type="Proteomes" id="UP001153712">
    <property type="component" value="Chromosome 3"/>
</dbReference>
<dbReference type="InterPro" id="IPR007052">
    <property type="entry name" value="CS_dom"/>
</dbReference>
<dbReference type="InterPro" id="IPR014001">
    <property type="entry name" value="Helicase_ATP-bd"/>
</dbReference>
<evidence type="ECO:0000259" key="14">
    <source>
        <dbReference type="PROSITE" id="PS51192"/>
    </source>
</evidence>
<keyword evidence="6" id="KW-0378">Hydrolase</keyword>
<keyword evidence="17" id="KW-1185">Reference proteome</keyword>
<dbReference type="Pfam" id="PF00567">
    <property type="entry name" value="TUDOR"/>
    <property type="match status" value="3"/>
</dbReference>
<dbReference type="EC" id="3.6.4.13" evidence="1"/>
<evidence type="ECO:0000256" key="6">
    <source>
        <dbReference type="ARBA" id="ARBA00022801"/>
    </source>
</evidence>
<evidence type="ECO:0000256" key="13">
    <source>
        <dbReference type="SAM" id="MobiDB-lite"/>
    </source>
</evidence>
<evidence type="ECO:0000256" key="8">
    <source>
        <dbReference type="ARBA" id="ARBA00022840"/>
    </source>
</evidence>
<dbReference type="InterPro" id="IPR035437">
    <property type="entry name" value="SNase_OB-fold_sf"/>
</dbReference>
<dbReference type="InterPro" id="IPR027417">
    <property type="entry name" value="P-loop_NTPase"/>
</dbReference>
<dbReference type="GO" id="GO:0007283">
    <property type="term" value="P:spermatogenesis"/>
    <property type="evidence" value="ECO:0007669"/>
    <property type="project" value="UniProtKB-KW"/>
</dbReference>
<dbReference type="GO" id="GO:0031047">
    <property type="term" value="P:regulatory ncRNA-mediated gene silencing"/>
    <property type="evidence" value="ECO:0007669"/>
    <property type="project" value="UniProtKB-KW"/>
</dbReference>
<dbReference type="Gene3D" id="3.40.50.300">
    <property type="entry name" value="P-loop containing nucleotide triphosphate hydrolases"/>
    <property type="match status" value="2"/>
</dbReference>
<dbReference type="SUPFAM" id="SSF49764">
    <property type="entry name" value="HSP20-like chaperones"/>
    <property type="match status" value="1"/>
</dbReference>
<keyword evidence="5" id="KW-0221">Differentiation</keyword>
<evidence type="ECO:0000256" key="2">
    <source>
        <dbReference type="ARBA" id="ARBA00022473"/>
    </source>
</evidence>
<evidence type="ECO:0000256" key="9">
    <source>
        <dbReference type="ARBA" id="ARBA00022871"/>
    </source>
</evidence>
<dbReference type="Pfam" id="PF00270">
    <property type="entry name" value="DEAD"/>
    <property type="match status" value="1"/>
</dbReference>
<evidence type="ECO:0000256" key="1">
    <source>
        <dbReference type="ARBA" id="ARBA00012552"/>
    </source>
</evidence>
<gene>
    <name evidence="16" type="ORF">PHYEVI_LOCUS6952</name>
</gene>
<keyword evidence="10" id="KW-0943">RNA-mediated gene silencing</keyword>
<name>A0A9N9XQ49_PHYSR</name>
<evidence type="ECO:0000256" key="4">
    <source>
        <dbReference type="ARBA" id="ARBA00022741"/>
    </source>
</evidence>
<organism evidence="16 17">
    <name type="scientific">Phyllotreta striolata</name>
    <name type="common">Striped flea beetle</name>
    <name type="synonym">Crioceris striolata</name>
    <dbReference type="NCBI Taxonomy" id="444603"/>
    <lineage>
        <taxon>Eukaryota</taxon>
        <taxon>Metazoa</taxon>
        <taxon>Ecdysozoa</taxon>
        <taxon>Arthropoda</taxon>
        <taxon>Hexapoda</taxon>
        <taxon>Insecta</taxon>
        <taxon>Pterygota</taxon>
        <taxon>Neoptera</taxon>
        <taxon>Endopterygota</taxon>
        <taxon>Coleoptera</taxon>
        <taxon>Polyphaga</taxon>
        <taxon>Cucujiformia</taxon>
        <taxon>Chrysomeloidea</taxon>
        <taxon>Chrysomelidae</taxon>
        <taxon>Galerucinae</taxon>
        <taxon>Alticini</taxon>
        <taxon>Phyllotreta</taxon>
    </lineage>
</organism>
<accession>A0A9N9XQ49</accession>
<dbReference type="Gene3D" id="2.40.50.90">
    <property type="match status" value="1"/>
</dbReference>
<dbReference type="SMART" id="SM00333">
    <property type="entry name" value="TUDOR"/>
    <property type="match status" value="3"/>
</dbReference>
<dbReference type="GO" id="GO:0005524">
    <property type="term" value="F:ATP binding"/>
    <property type="evidence" value="ECO:0007669"/>
    <property type="project" value="UniProtKB-KW"/>
</dbReference>
<comment type="catalytic activity">
    <reaction evidence="12">
        <text>ATP + H2O = ADP + phosphate + H(+)</text>
        <dbReference type="Rhea" id="RHEA:13065"/>
        <dbReference type="ChEBI" id="CHEBI:15377"/>
        <dbReference type="ChEBI" id="CHEBI:15378"/>
        <dbReference type="ChEBI" id="CHEBI:30616"/>
        <dbReference type="ChEBI" id="CHEBI:43474"/>
        <dbReference type="ChEBI" id="CHEBI:456216"/>
        <dbReference type="EC" id="3.6.4.13"/>
    </reaction>
</comment>
<dbReference type="InterPro" id="IPR011545">
    <property type="entry name" value="DEAD/DEAH_box_helicase_dom"/>
</dbReference>
<keyword evidence="4" id="KW-0547">Nucleotide-binding</keyword>
<evidence type="ECO:0000313" key="16">
    <source>
        <dbReference type="EMBL" id="CAG9860602.1"/>
    </source>
</evidence>
<dbReference type="PANTHER" id="PTHR22655">
    <property type="entry name" value="ATP-DEPENDENT RNA HELICASE TDRD12-RELATED"/>
    <property type="match status" value="1"/>
</dbReference>
<dbReference type="GO" id="GO:0003724">
    <property type="term" value="F:RNA helicase activity"/>
    <property type="evidence" value="ECO:0007669"/>
    <property type="project" value="UniProtKB-EC"/>
</dbReference>
<dbReference type="GO" id="GO:0042078">
    <property type="term" value="P:germ-line stem cell division"/>
    <property type="evidence" value="ECO:0007669"/>
    <property type="project" value="TreeGrafter"/>
</dbReference>
<evidence type="ECO:0000256" key="11">
    <source>
        <dbReference type="ARBA" id="ARBA00023254"/>
    </source>
</evidence>
<keyword evidence="8" id="KW-0067">ATP-binding</keyword>
<dbReference type="Gene3D" id="2.30.30.140">
    <property type="match status" value="3"/>
</dbReference>
<dbReference type="InterPro" id="IPR008978">
    <property type="entry name" value="HSP20-like_chaperone"/>
</dbReference>
<dbReference type="GO" id="GO:0005737">
    <property type="term" value="C:cytoplasm"/>
    <property type="evidence" value="ECO:0007669"/>
    <property type="project" value="UniProtKB-ARBA"/>
</dbReference>
<keyword evidence="11" id="KW-0469">Meiosis</keyword>
<evidence type="ECO:0000256" key="10">
    <source>
        <dbReference type="ARBA" id="ARBA00023158"/>
    </source>
</evidence>
<feature type="domain" description="Helicase ATP-binding" evidence="14">
    <location>
        <begin position="546"/>
        <end position="693"/>
    </location>
</feature>
<evidence type="ECO:0000256" key="3">
    <source>
        <dbReference type="ARBA" id="ARBA00022737"/>
    </source>
</evidence>
<keyword evidence="9" id="KW-0744">Spermatogenesis</keyword>
<evidence type="ECO:0000259" key="15">
    <source>
        <dbReference type="PROSITE" id="PS51203"/>
    </source>
</evidence>
<proteinExistence type="predicted"/>
<keyword evidence="7" id="KW-0347">Helicase</keyword>
<dbReference type="OrthoDB" id="249932at2759"/>
<evidence type="ECO:0000256" key="5">
    <source>
        <dbReference type="ARBA" id="ARBA00022782"/>
    </source>
</evidence>
<dbReference type="PROSITE" id="PS51203">
    <property type="entry name" value="CS"/>
    <property type="match status" value="1"/>
</dbReference>
<sequence>MDLTGQNPIELTTFVNPHLFWFILKTDARSEQLNNLNKQFQKFDTFKNSNDSFEIGEIVATKISEKFYRAVIEHVEFENDKLCSYLLWLIDFGLMRESNDVFKLPSSLRKFPPLAIQAALNNAVYIQKVIEYNEFGQPCSLNKHYLNPNPRCRNECYQWLSKTCSLTGLNFKFEKKEEGIAFGDIVLNDNAVSLRDHLTKIGSMAVDEELFKGLPEFICNYKENHLWSIFKICKQEPYLLDKENRNKLEDTCSKIVSKVLDEFNHSDLLNIEDEMSEHLWRSNRSRTDDTLTSIESTTSDNETPIKIKTKKEKMMEKLRRRNKPQLPDVPEKKPIDAPEPAKSSKKIIFCAAGSERSFNKSKKPTTPRRDTQHSSRQSPNPSKNSTGPEQSSSEANRCTSQTENEEKSSMSSSSEHHENLHSDSPSVGKIKLKPYCSCKQCRVWTQEDNVFIEKFPERRKTEKIVGRNDQFLFRDSNAASNVKICSLDYASMTKMKKQMMMKLLVHSESYVSPVQQMTTIAFHENILNSLKKHEYKEPKRIQKYAWPAILRNQHVFMISGPQTGKTMAYLPVVCTFLMEKRERYSSLLKVAGGPIVTIICSNTSKCEEVFDLTRIIFGNLKLNVALVTYPLAHVNTSHTDMLITTPSILIDLLKNRSINFKRLCHLVLENGDELLRDHSEAMNSIFDLVQSMLKNRVFTKALQLVVCAEHWNYQLKSLAGKLQQIPMICIGHYLEAALYGNLEFSMKFSNSSCKLQELKNLLKDTYKTNKSIVICKEEDIEEIHDILSLKGIISIPVYANLSQEEINSYEEGWTEAKEGAFSVLISNDSTVDTLLNITCATTLIHYSLPKSWSKFVKRFSCLLENCSSPLENKPRKTVSKSIVLCDESCKEQMFKFFNFINSTDLKKQLPEKIQRFSDSLKRTEEEQKLEKGISLCGNLKLFGKCTKMNCSRRHLIAENSDVSDDLPKSGKIKFKIVDVADVTTFSIQLLQHVDNDSKVYEREEFDNVTEELTATLRLGRKIMYNPVIGHHYSFYNSDEQGELYHRCEVLDIKNDCIRIKLLDKGSIVNTTTSRIYRLPKEFETDVKPRATIDAILANYVPPYNDENFSAKSFYNLKTLLEEHNYKNIIFTAEVHLQLNQTLWLKDVHEEVILSDKIIPGFQLSREILTKKLAQHDLGQLIYLHQLCKDANIVLPDYEKPKVQYSVKKEEKNYQWAYLDNDEINEVTFSSAFSPEEIYVRLNKFSDLLYTLQKEIQESIKRPNYPKLQNVNVGEVYLAKDSVSQEYCRVLVVKKELEQVLCFFLDFGDETVLPMNELKYILPIFISKLPFQCIQCRLHGVKSLSEEWEQEATNVLYDYSTEPHTDIFRLLYAKVCKKENPTTGRGNKYSILLKDGFGEKKSLLNQLLIDCGLVAVEEMEELNDFEIPVQEYESSEPDEEYTKINEILTTTKNLCNHLHKDEAEEHEPKIDDLEMFTYGDPMDFFSQLMRRNEPPIQSNRELPAITAVPAVDYYTPDIVWSQDDDTIKLHIKLVDVKDYTLNIVKGRILNFRTLKDNKTYSVKFLLYEIIESCQDTLFGHGIKVTLKKIKKIEWPRLTLSHKKYKNITYDLQTLCENEEEKNVLLQLPKDLDIEDDDELGEDEPMYVVESDLDSDLDVELPMDFF</sequence>
<dbReference type="PANTHER" id="PTHR22655:SF2">
    <property type="entry name" value="ATP-DEPENDENT RNA HELICASE TDRD12-RELATED"/>
    <property type="match status" value="1"/>
</dbReference>
<dbReference type="GO" id="GO:0051321">
    <property type="term" value="P:meiotic cell cycle"/>
    <property type="evidence" value="ECO:0007669"/>
    <property type="project" value="UniProtKB-KW"/>
</dbReference>
<feature type="compositionally biased region" description="Polar residues" evidence="13">
    <location>
        <begin position="290"/>
        <end position="302"/>
    </location>
</feature>
<dbReference type="GO" id="GO:0016787">
    <property type="term" value="F:hydrolase activity"/>
    <property type="evidence" value="ECO:0007669"/>
    <property type="project" value="UniProtKB-KW"/>
</dbReference>
<reference evidence="16" key="1">
    <citation type="submission" date="2022-01" db="EMBL/GenBank/DDBJ databases">
        <authorList>
            <person name="King R."/>
        </authorList>
    </citation>
    <scope>NUCLEOTIDE SEQUENCE</scope>
</reference>
<dbReference type="SUPFAM" id="SSF63748">
    <property type="entry name" value="Tudor/PWWP/MBT"/>
    <property type="match status" value="3"/>
</dbReference>
<feature type="compositionally biased region" description="Polar residues" evidence="13">
    <location>
        <begin position="374"/>
        <end position="402"/>
    </location>
</feature>
<dbReference type="GO" id="GO:0003676">
    <property type="term" value="F:nucleic acid binding"/>
    <property type="evidence" value="ECO:0007669"/>
    <property type="project" value="InterPro"/>
</dbReference>
<dbReference type="PROSITE" id="PS51192">
    <property type="entry name" value="HELICASE_ATP_BIND_1"/>
    <property type="match status" value="1"/>
</dbReference>
<evidence type="ECO:0000256" key="7">
    <source>
        <dbReference type="ARBA" id="ARBA00022806"/>
    </source>
</evidence>
<protein>
    <recommendedName>
        <fullName evidence="1">RNA helicase</fullName>
        <ecNumber evidence="1">3.6.4.13</ecNumber>
    </recommendedName>
</protein>